<dbReference type="GO" id="GO:0016301">
    <property type="term" value="F:kinase activity"/>
    <property type="evidence" value="ECO:0007669"/>
    <property type="project" value="UniProtKB-KW"/>
</dbReference>
<keyword evidence="5" id="KW-0067">ATP-binding</keyword>
<reference evidence="7 8" key="1">
    <citation type="submission" date="2017-01" db="EMBL/GenBank/DDBJ databases">
        <authorList>
            <person name="Erauso G."/>
        </authorList>
    </citation>
    <scope>NUCLEOTIDE SEQUENCE [LARGE SCALE GENOMIC DNA]</scope>
    <source>
        <strain evidence="7">MESINF1</strain>
    </source>
</reference>
<keyword evidence="8" id="KW-1185">Reference proteome</keyword>
<dbReference type="EMBL" id="LS974202">
    <property type="protein sequence ID" value="SSC11712.1"/>
    <property type="molecule type" value="Genomic_DNA"/>
</dbReference>
<evidence type="ECO:0000313" key="8">
    <source>
        <dbReference type="Proteomes" id="UP000250796"/>
    </source>
</evidence>
<dbReference type="InterPro" id="IPR002173">
    <property type="entry name" value="Carboh/pur_kinase_PfkB_CS"/>
</dbReference>
<evidence type="ECO:0000256" key="4">
    <source>
        <dbReference type="ARBA" id="ARBA00022777"/>
    </source>
</evidence>
<dbReference type="KEGG" id="minf:MESINF_0263"/>
<dbReference type="Gene3D" id="3.40.1190.20">
    <property type="match status" value="1"/>
</dbReference>
<evidence type="ECO:0000256" key="2">
    <source>
        <dbReference type="ARBA" id="ARBA00022679"/>
    </source>
</evidence>
<dbReference type="InterPro" id="IPR050306">
    <property type="entry name" value="PfkB_Carbo_kinase"/>
</dbReference>
<dbReference type="PROSITE" id="PS00583">
    <property type="entry name" value="PFKB_KINASES_1"/>
    <property type="match status" value="1"/>
</dbReference>
<accession>A0A7Z7PN17</accession>
<proteinExistence type="inferred from homology"/>
<dbReference type="PANTHER" id="PTHR43085">
    <property type="entry name" value="HEXOKINASE FAMILY MEMBER"/>
    <property type="match status" value="1"/>
</dbReference>
<dbReference type="Proteomes" id="UP000250796">
    <property type="component" value="Chromosome MESINF"/>
</dbReference>
<dbReference type="GO" id="GO:0005524">
    <property type="term" value="F:ATP binding"/>
    <property type="evidence" value="ECO:0007669"/>
    <property type="project" value="UniProtKB-KW"/>
</dbReference>
<protein>
    <submittedName>
        <fullName evidence="7">Sugar kinase, ribokinase</fullName>
    </submittedName>
</protein>
<dbReference type="PROSITE" id="PS00584">
    <property type="entry name" value="PFKB_KINASES_2"/>
    <property type="match status" value="1"/>
</dbReference>
<dbReference type="AlphaFoldDB" id="A0A7Z7PN17"/>
<dbReference type="SUPFAM" id="SSF53613">
    <property type="entry name" value="Ribokinase-like"/>
    <property type="match status" value="1"/>
</dbReference>
<keyword evidence="2" id="KW-0808">Transferase</keyword>
<dbReference type="RefSeq" id="WP_169698159.1">
    <property type="nucleotide sequence ID" value="NZ_LS974202.1"/>
</dbReference>
<feature type="domain" description="Carbohydrate kinase PfkB" evidence="6">
    <location>
        <begin position="3"/>
        <end position="260"/>
    </location>
</feature>
<keyword evidence="3" id="KW-0547">Nucleotide-binding</keyword>
<organism evidence="7 8">
    <name type="scientific">Mesotoga infera</name>
    <dbReference type="NCBI Taxonomy" id="1236046"/>
    <lineage>
        <taxon>Bacteria</taxon>
        <taxon>Thermotogati</taxon>
        <taxon>Thermotogota</taxon>
        <taxon>Thermotogae</taxon>
        <taxon>Kosmotogales</taxon>
        <taxon>Kosmotogaceae</taxon>
        <taxon>Mesotoga</taxon>
    </lineage>
</organism>
<evidence type="ECO:0000256" key="1">
    <source>
        <dbReference type="ARBA" id="ARBA00010688"/>
    </source>
</evidence>
<evidence type="ECO:0000313" key="7">
    <source>
        <dbReference type="EMBL" id="SSC11712.1"/>
    </source>
</evidence>
<keyword evidence="4 7" id="KW-0418">Kinase</keyword>
<dbReference type="Pfam" id="PF00294">
    <property type="entry name" value="PfkB"/>
    <property type="match status" value="1"/>
</dbReference>
<evidence type="ECO:0000259" key="6">
    <source>
        <dbReference type="Pfam" id="PF00294"/>
    </source>
</evidence>
<evidence type="ECO:0000256" key="3">
    <source>
        <dbReference type="ARBA" id="ARBA00022741"/>
    </source>
</evidence>
<dbReference type="PANTHER" id="PTHR43085:SF1">
    <property type="entry name" value="PSEUDOURIDINE KINASE-RELATED"/>
    <property type="match status" value="1"/>
</dbReference>
<evidence type="ECO:0000256" key="5">
    <source>
        <dbReference type="ARBA" id="ARBA00022840"/>
    </source>
</evidence>
<gene>
    <name evidence="7" type="ORF">MESINF_0263</name>
</gene>
<comment type="similarity">
    <text evidence="1">Belongs to the carbohydrate kinase PfkB family.</text>
</comment>
<sequence length="280" mass="30261">MRISVVGNINIDLNAVIGDSVNSEENRIKKLGLSSGGSAANTAIMLSRLGRKVFLQGAVGDDLFGEYLIERCSRERVETGYVKVLTGGTGLCFAVIGGQGQRHLYTYRGVNEKYETVAGGFDFYHFAGISTGQLSMILNSLNIERFSYNPGGIVTFERPHEVSKLAESAEVLFLNETEWAFISPFLNRMNTVVVTMGVAGSRIEKGPAVKAFPVEAVDTTGAGDAFNAGFLHAYLSGKQGDECLKVGNLLGAIVTMQVGAVPEFDYGYILEKSELYKVEL</sequence>
<name>A0A7Z7PN17_9BACT</name>
<dbReference type="InterPro" id="IPR029056">
    <property type="entry name" value="Ribokinase-like"/>
</dbReference>
<dbReference type="InterPro" id="IPR011611">
    <property type="entry name" value="PfkB_dom"/>
</dbReference>